<dbReference type="GO" id="GO:0005506">
    <property type="term" value="F:iron ion binding"/>
    <property type="evidence" value="ECO:0007669"/>
    <property type="project" value="UniProtKB-ARBA"/>
</dbReference>
<sequence length="279" mass="31519">MTKLQLDLKESVRQFHEDGYLLLKGVLSADKVARLNQAVDEILAGEPDALSYNIYNSVERHDEIASLIDEPTVLPLMVELLRHNIQLHISHLTVRKPNPEDVETPTGSFINWHQDGPHPQFPAINGLTSIYYIKACYMLSDMSAPNRGNTKIIPRSHNVVYQPDSQNVREQLPDEMQVCGEPGDVFIFPQNLWHAGAPNQSAYTRRQLFLGYSPIWMRPIDYKAASERLLKESGPIRRQLLGEISENPFHYYVPGDDMVPLKTLATGGTAAETSVYKPD</sequence>
<dbReference type="GO" id="GO:0016706">
    <property type="term" value="F:2-oxoglutarate-dependent dioxygenase activity"/>
    <property type="evidence" value="ECO:0007669"/>
    <property type="project" value="UniProtKB-ARBA"/>
</dbReference>
<proteinExistence type="predicted"/>
<dbReference type="Proteomes" id="UP000612456">
    <property type="component" value="Unassembled WGS sequence"/>
</dbReference>
<dbReference type="Pfam" id="PF05721">
    <property type="entry name" value="PhyH"/>
    <property type="match status" value="1"/>
</dbReference>
<dbReference type="Gene3D" id="2.60.120.620">
    <property type="entry name" value="q2cbj1_9rhob like domain"/>
    <property type="match status" value="1"/>
</dbReference>
<evidence type="ECO:0000313" key="2">
    <source>
        <dbReference type="Proteomes" id="UP000612456"/>
    </source>
</evidence>
<evidence type="ECO:0000313" key="1">
    <source>
        <dbReference type="EMBL" id="GGD66083.1"/>
    </source>
</evidence>
<organism evidence="1 2">
    <name type="scientific">Paenibacillus nasutitermitis</name>
    <dbReference type="NCBI Taxonomy" id="1652958"/>
    <lineage>
        <taxon>Bacteria</taxon>
        <taxon>Bacillati</taxon>
        <taxon>Bacillota</taxon>
        <taxon>Bacilli</taxon>
        <taxon>Bacillales</taxon>
        <taxon>Paenibacillaceae</taxon>
        <taxon>Paenibacillus</taxon>
    </lineage>
</organism>
<reference evidence="1" key="1">
    <citation type="journal article" date="2014" name="Int. J. Syst. Evol. Microbiol.">
        <title>Complete genome sequence of Corynebacterium casei LMG S-19264T (=DSM 44701T), isolated from a smear-ripened cheese.</title>
        <authorList>
            <consortium name="US DOE Joint Genome Institute (JGI-PGF)"/>
            <person name="Walter F."/>
            <person name="Albersmeier A."/>
            <person name="Kalinowski J."/>
            <person name="Ruckert C."/>
        </authorList>
    </citation>
    <scope>NUCLEOTIDE SEQUENCE</scope>
    <source>
        <strain evidence="1">CGMCC 1.15178</strain>
    </source>
</reference>
<accession>A0A917DT24</accession>
<dbReference type="RefSeq" id="WP_188992277.1">
    <property type="nucleotide sequence ID" value="NZ_BMHP01000002.1"/>
</dbReference>
<dbReference type="SUPFAM" id="SSF51197">
    <property type="entry name" value="Clavaminate synthase-like"/>
    <property type="match status" value="1"/>
</dbReference>
<dbReference type="PANTHER" id="PTHR20883:SF48">
    <property type="entry name" value="ECTOINE DIOXYGENASE"/>
    <property type="match status" value="1"/>
</dbReference>
<comment type="caution">
    <text evidence="1">The sequence shown here is derived from an EMBL/GenBank/DDBJ whole genome shotgun (WGS) entry which is preliminary data.</text>
</comment>
<evidence type="ECO:0008006" key="3">
    <source>
        <dbReference type="Google" id="ProtNLM"/>
    </source>
</evidence>
<reference evidence="1" key="2">
    <citation type="submission" date="2020-09" db="EMBL/GenBank/DDBJ databases">
        <authorList>
            <person name="Sun Q."/>
            <person name="Zhou Y."/>
        </authorList>
    </citation>
    <scope>NUCLEOTIDE SEQUENCE</scope>
    <source>
        <strain evidence="1">CGMCC 1.15178</strain>
    </source>
</reference>
<dbReference type="InterPro" id="IPR008775">
    <property type="entry name" value="Phytyl_CoA_dOase-like"/>
</dbReference>
<dbReference type="PANTHER" id="PTHR20883">
    <property type="entry name" value="PHYTANOYL-COA DIOXYGENASE DOMAIN CONTAINING 1"/>
    <property type="match status" value="1"/>
</dbReference>
<dbReference type="EMBL" id="BMHP01000002">
    <property type="protein sequence ID" value="GGD66083.1"/>
    <property type="molecule type" value="Genomic_DNA"/>
</dbReference>
<gene>
    <name evidence="1" type="ORF">GCM10010911_24780</name>
</gene>
<dbReference type="AlphaFoldDB" id="A0A917DT24"/>
<name>A0A917DT24_9BACL</name>
<keyword evidence="2" id="KW-1185">Reference proteome</keyword>
<protein>
    <recommendedName>
        <fullName evidence="3">Phytanoyl-CoA dioxygenase</fullName>
    </recommendedName>
</protein>